<proteinExistence type="predicted"/>
<dbReference type="EMBL" id="GBXM01054471">
    <property type="protein sequence ID" value="JAH54106.1"/>
    <property type="molecule type" value="Transcribed_RNA"/>
</dbReference>
<reference evidence="1" key="2">
    <citation type="journal article" date="2015" name="Fish Shellfish Immunol.">
        <title>Early steps in the European eel (Anguilla anguilla)-Vibrio vulnificus interaction in the gills: Role of the RtxA13 toxin.</title>
        <authorList>
            <person name="Callol A."/>
            <person name="Pajuelo D."/>
            <person name="Ebbesson L."/>
            <person name="Teles M."/>
            <person name="MacKenzie S."/>
            <person name="Amaro C."/>
        </authorList>
    </citation>
    <scope>NUCLEOTIDE SEQUENCE</scope>
</reference>
<sequence length="32" mass="3958">MKFHQSSYVSVCYMILCGERFIRGYILRFVYF</sequence>
<protein>
    <submittedName>
        <fullName evidence="1">Uncharacterized protein</fullName>
    </submittedName>
</protein>
<evidence type="ECO:0000313" key="1">
    <source>
        <dbReference type="EMBL" id="JAH54106.1"/>
    </source>
</evidence>
<reference evidence="1" key="1">
    <citation type="submission" date="2014-11" db="EMBL/GenBank/DDBJ databases">
        <authorList>
            <person name="Amaro Gonzalez C."/>
        </authorList>
    </citation>
    <scope>NUCLEOTIDE SEQUENCE</scope>
</reference>
<accession>A0A0E9TKH9</accession>
<dbReference type="AlphaFoldDB" id="A0A0E9TKH9"/>
<name>A0A0E9TKH9_ANGAN</name>
<organism evidence="1">
    <name type="scientific">Anguilla anguilla</name>
    <name type="common">European freshwater eel</name>
    <name type="synonym">Muraena anguilla</name>
    <dbReference type="NCBI Taxonomy" id="7936"/>
    <lineage>
        <taxon>Eukaryota</taxon>
        <taxon>Metazoa</taxon>
        <taxon>Chordata</taxon>
        <taxon>Craniata</taxon>
        <taxon>Vertebrata</taxon>
        <taxon>Euteleostomi</taxon>
        <taxon>Actinopterygii</taxon>
        <taxon>Neopterygii</taxon>
        <taxon>Teleostei</taxon>
        <taxon>Anguilliformes</taxon>
        <taxon>Anguillidae</taxon>
        <taxon>Anguilla</taxon>
    </lineage>
</organism>